<dbReference type="PROSITE" id="PS50012">
    <property type="entry name" value="RCC1_3"/>
    <property type="match status" value="4"/>
</dbReference>
<keyword evidence="2" id="KW-0732">Signal</keyword>
<evidence type="ECO:0000313" key="3">
    <source>
        <dbReference type="EMBL" id="MBR7835686.1"/>
    </source>
</evidence>
<evidence type="ECO:0000313" key="4">
    <source>
        <dbReference type="Proteomes" id="UP000675781"/>
    </source>
</evidence>
<gene>
    <name evidence="3" type="ORF">KDL01_20590</name>
</gene>
<evidence type="ECO:0000256" key="1">
    <source>
        <dbReference type="ARBA" id="ARBA00022737"/>
    </source>
</evidence>
<comment type="caution">
    <text evidence="3">The sequence shown here is derived from an EMBL/GenBank/DDBJ whole genome shotgun (WGS) entry which is preliminary data.</text>
</comment>
<dbReference type="Pfam" id="PF00415">
    <property type="entry name" value="RCC1"/>
    <property type="match status" value="5"/>
</dbReference>
<dbReference type="PANTHER" id="PTHR22870">
    <property type="entry name" value="REGULATOR OF CHROMOSOME CONDENSATION"/>
    <property type="match status" value="1"/>
</dbReference>
<proteinExistence type="predicted"/>
<dbReference type="Gene3D" id="2.130.10.30">
    <property type="entry name" value="Regulator of chromosome condensation 1/beta-lactamase-inhibitor protein II"/>
    <property type="match status" value="2"/>
</dbReference>
<evidence type="ECO:0000256" key="2">
    <source>
        <dbReference type="SAM" id="SignalP"/>
    </source>
</evidence>
<dbReference type="AlphaFoldDB" id="A0A941ERB7"/>
<dbReference type="InterPro" id="IPR000408">
    <property type="entry name" value="Reg_chr_condens"/>
</dbReference>
<feature type="chain" id="PRO_5037359069" description="Alpha-tubulin suppressor" evidence="2">
    <location>
        <begin position="34"/>
        <end position="408"/>
    </location>
</feature>
<dbReference type="EMBL" id="JAGSOG010000105">
    <property type="protein sequence ID" value="MBR7835686.1"/>
    <property type="molecule type" value="Genomic_DNA"/>
</dbReference>
<dbReference type="RefSeq" id="WP_212530178.1">
    <property type="nucleotide sequence ID" value="NZ_JAGSOG010000105.1"/>
</dbReference>
<organism evidence="3 4">
    <name type="scientific">Actinospica durhamensis</name>
    <dbReference type="NCBI Taxonomy" id="1508375"/>
    <lineage>
        <taxon>Bacteria</taxon>
        <taxon>Bacillati</taxon>
        <taxon>Actinomycetota</taxon>
        <taxon>Actinomycetes</taxon>
        <taxon>Catenulisporales</taxon>
        <taxon>Actinospicaceae</taxon>
        <taxon>Actinospica</taxon>
    </lineage>
</organism>
<accession>A0A941ERB7</accession>
<name>A0A941ERB7_9ACTN</name>
<keyword evidence="4" id="KW-1185">Reference proteome</keyword>
<feature type="signal peptide" evidence="2">
    <location>
        <begin position="1"/>
        <end position="33"/>
    </location>
</feature>
<dbReference type="PRINTS" id="PR00633">
    <property type="entry name" value="RCCNDNSATION"/>
</dbReference>
<dbReference type="Proteomes" id="UP000675781">
    <property type="component" value="Unassembled WGS sequence"/>
</dbReference>
<dbReference type="PANTHER" id="PTHR22870:SF408">
    <property type="entry name" value="OS09G0560450 PROTEIN"/>
    <property type="match status" value="1"/>
</dbReference>
<protein>
    <recommendedName>
        <fullName evidence="5">Alpha-tubulin suppressor</fullName>
    </recommendedName>
</protein>
<dbReference type="SUPFAM" id="SSF50985">
    <property type="entry name" value="RCC1/BLIP-II"/>
    <property type="match status" value="2"/>
</dbReference>
<dbReference type="InterPro" id="IPR009091">
    <property type="entry name" value="RCC1/BLIP-II"/>
</dbReference>
<dbReference type="InterPro" id="IPR051210">
    <property type="entry name" value="Ub_ligase/GEF_domain"/>
</dbReference>
<sequence>MDLFKRLRCSPRLVSAGLGTLALLGAAAAPAAAAQPDHRRPSSSIALSWGTFADAHGLAGTKLSPFPVRVPGRVAEVGSSNSTVYALLTDGSLYAWGIGTSGQLGNGSTSNSLQTAVRVRFPAGVRIASVPDDVMPYDEGFAIDTTGHIWGWGTNPYGDAFCLGNTQAHLTPVRLRFSDVTEAAGAFGHALYESHGRVYGCGANLFGELGDGTRTSSSTPVRVKLPAHARVARLVAAWTNSGALLTDGKYYNWGYNAQGQLGQGIIGGYATVPLRVRLPRPVKVVSQGGSLPNNGQTLALLTNGELYAWGNGTDYQLGTGSTTSQPLPVRISQPRGVQYRIVATGGSTSYAVSTTGDVYAWGGNVFGQVGNGTRRAAITPVRVARGVRGISSTNFDVVANLSDRWGRW</sequence>
<evidence type="ECO:0008006" key="5">
    <source>
        <dbReference type="Google" id="ProtNLM"/>
    </source>
</evidence>
<reference evidence="3" key="1">
    <citation type="submission" date="2021-04" db="EMBL/GenBank/DDBJ databases">
        <title>Genome based classification of Actinospica acidithermotolerans sp. nov., an actinobacterium isolated from an Indonesian hot spring.</title>
        <authorList>
            <person name="Kusuma A.B."/>
            <person name="Putra K.E."/>
            <person name="Nafisah S."/>
            <person name="Loh J."/>
            <person name="Nouioui I."/>
            <person name="Goodfellow M."/>
        </authorList>
    </citation>
    <scope>NUCLEOTIDE SEQUENCE</scope>
    <source>
        <strain evidence="3">CSCA 57</strain>
    </source>
</reference>
<keyword evidence="1" id="KW-0677">Repeat</keyword>